<name>A0A6G1K9I5_9PLEO</name>
<sequence length="356" mass="40857">MPQKTHRIEYPLTSFQKRTINPSLWFRAPMPPLSPLSPRSTPIPLSPINFCSPLPYDAEPRSPTPDADADLYSHDFPVIQSDSSTRKDSVLGSTRGATRERETATILENVETSYSEPTEEHIKLEDIDLSSSYIELTRERAASKRQASPHSQGPPPSDFLLMAGMSQGTPFRYSLETNELIFLDPELDGMSEEETMEIARELNERPLPEDPDWATCWDINREAVKAKSREKFLYESLSESQHKYLNEARDDTDLVERKEQLKSIRRTRAEINYASILDIYYDQEGEQIRHRKRLAREVKRRKEDKLRRERFVDSPDVIELNSPDDALSTGSVFGLSDAEDADIQRAMWLSLQPPAK</sequence>
<evidence type="ECO:0000256" key="1">
    <source>
        <dbReference type="SAM" id="MobiDB-lite"/>
    </source>
</evidence>
<proteinExistence type="predicted"/>
<dbReference type="EMBL" id="MU005770">
    <property type="protein sequence ID" value="KAF2709556.1"/>
    <property type="molecule type" value="Genomic_DNA"/>
</dbReference>
<evidence type="ECO:0000313" key="2">
    <source>
        <dbReference type="EMBL" id="KAF2709556.1"/>
    </source>
</evidence>
<gene>
    <name evidence="2" type="ORF">K504DRAFT_526144</name>
</gene>
<feature type="region of interest" description="Disordered" evidence="1">
    <location>
        <begin position="138"/>
        <end position="157"/>
    </location>
</feature>
<dbReference type="Proteomes" id="UP000799428">
    <property type="component" value="Unassembled WGS sequence"/>
</dbReference>
<keyword evidence="3" id="KW-1185">Reference proteome</keyword>
<accession>A0A6G1K9I5</accession>
<protein>
    <submittedName>
        <fullName evidence="2">Uncharacterized protein</fullName>
    </submittedName>
</protein>
<dbReference type="AlphaFoldDB" id="A0A6G1K9I5"/>
<organism evidence="2 3">
    <name type="scientific">Pleomassaria siparia CBS 279.74</name>
    <dbReference type="NCBI Taxonomy" id="1314801"/>
    <lineage>
        <taxon>Eukaryota</taxon>
        <taxon>Fungi</taxon>
        <taxon>Dikarya</taxon>
        <taxon>Ascomycota</taxon>
        <taxon>Pezizomycotina</taxon>
        <taxon>Dothideomycetes</taxon>
        <taxon>Pleosporomycetidae</taxon>
        <taxon>Pleosporales</taxon>
        <taxon>Pleomassariaceae</taxon>
        <taxon>Pleomassaria</taxon>
    </lineage>
</organism>
<evidence type="ECO:0000313" key="3">
    <source>
        <dbReference type="Proteomes" id="UP000799428"/>
    </source>
</evidence>
<reference evidence="2" key="1">
    <citation type="journal article" date="2020" name="Stud. Mycol.">
        <title>101 Dothideomycetes genomes: a test case for predicting lifestyles and emergence of pathogens.</title>
        <authorList>
            <person name="Haridas S."/>
            <person name="Albert R."/>
            <person name="Binder M."/>
            <person name="Bloem J."/>
            <person name="Labutti K."/>
            <person name="Salamov A."/>
            <person name="Andreopoulos B."/>
            <person name="Baker S."/>
            <person name="Barry K."/>
            <person name="Bills G."/>
            <person name="Bluhm B."/>
            <person name="Cannon C."/>
            <person name="Castanera R."/>
            <person name="Culley D."/>
            <person name="Daum C."/>
            <person name="Ezra D."/>
            <person name="Gonzalez J."/>
            <person name="Henrissat B."/>
            <person name="Kuo A."/>
            <person name="Liang C."/>
            <person name="Lipzen A."/>
            <person name="Lutzoni F."/>
            <person name="Magnuson J."/>
            <person name="Mondo S."/>
            <person name="Nolan M."/>
            <person name="Ohm R."/>
            <person name="Pangilinan J."/>
            <person name="Park H.-J."/>
            <person name="Ramirez L."/>
            <person name="Alfaro M."/>
            <person name="Sun H."/>
            <person name="Tritt A."/>
            <person name="Yoshinaga Y."/>
            <person name="Zwiers L.-H."/>
            <person name="Turgeon B."/>
            <person name="Goodwin S."/>
            <person name="Spatafora J."/>
            <person name="Crous P."/>
            <person name="Grigoriev I."/>
        </authorList>
    </citation>
    <scope>NUCLEOTIDE SEQUENCE</scope>
    <source>
        <strain evidence="2">CBS 279.74</strain>
    </source>
</reference>